<dbReference type="Pfam" id="PF01042">
    <property type="entry name" value="Ribonuc_L-PSP"/>
    <property type="match status" value="1"/>
</dbReference>
<dbReference type="GO" id="GO:0005829">
    <property type="term" value="C:cytosol"/>
    <property type="evidence" value="ECO:0007669"/>
    <property type="project" value="TreeGrafter"/>
</dbReference>
<dbReference type="GO" id="GO:0019239">
    <property type="term" value="F:deaminase activity"/>
    <property type="evidence" value="ECO:0007669"/>
    <property type="project" value="TreeGrafter"/>
</dbReference>
<name>L0KH18_MESAW</name>
<dbReference type="AlphaFoldDB" id="L0KH18"/>
<organism evidence="3 4">
    <name type="scientific">Mesorhizobium australicum (strain HAMBI 3006 / LMG 24608 / WSM2073)</name>
    <dbReference type="NCBI Taxonomy" id="754035"/>
    <lineage>
        <taxon>Bacteria</taxon>
        <taxon>Pseudomonadati</taxon>
        <taxon>Pseudomonadota</taxon>
        <taxon>Alphaproteobacteria</taxon>
        <taxon>Hyphomicrobiales</taxon>
        <taxon>Phyllobacteriaceae</taxon>
        <taxon>Mesorhizobium</taxon>
    </lineage>
</organism>
<dbReference type="Gene3D" id="3.30.1330.40">
    <property type="entry name" value="RutC-like"/>
    <property type="match status" value="1"/>
</dbReference>
<proteinExistence type="inferred from homology"/>
<dbReference type="PANTHER" id="PTHR11803">
    <property type="entry name" value="2-IMINOBUTANOATE/2-IMINOPROPANOATE DEAMINASE RIDA"/>
    <property type="match status" value="1"/>
</dbReference>
<dbReference type="FunFam" id="3.30.1330.40:FF:000001">
    <property type="entry name" value="L-PSP family endoribonuclease"/>
    <property type="match status" value="1"/>
</dbReference>
<accession>L0KH18</accession>
<protein>
    <submittedName>
        <fullName evidence="3">Putative translation initiation inhibitor, yjgF family</fullName>
    </submittedName>
</protein>
<evidence type="ECO:0000313" key="4">
    <source>
        <dbReference type="Proteomes" id="UP000010998"/>
    </source>
</evidence>
<dbReference type="CDD" id="cd00448">
    <property type="entry name" value="YjgF_YER057c_UK114_family"/>
    <property type="match status" value="1"/>
</dbReference>
<feature type="region of interest" description="Disordered" evidence="2">
    <location>
        <begin position="11"/>
        <end position="38"/>
    </location>
</feature>
<dbReference type="KEGG" id="mam:Mesau_00874"/>
<keyword evidence="4" id="KW-1185">Reference proteome</keyword>
<dbReference type="EMBL" id="CP003358">
    <property type="protein sequence ID" value="AGB43358.1"/>
    <property type="molecule type" value="Genomic_DNA"/>
</dbReference>
<evidence type="ECO:0000256" key="2">
    <source>
        <dbReference type="SAM" id="MobiDB-lite"/>
    </source>
</evidence>
<dbReference type="eggNOG" id="COG0251">
    <property type="taxonomic scope" value="Bacteria"/>
</dbReference>
<dbReference type="InterPro" id="IPR035959">
    <property type="entry name" value="RutC-like_sf"/>
</dbReference>
<dbReference type="HOGENOM" id="CLU_100715_7_3_5"/>
<sequence>MLLSNKGLYRDCRDRGKSRPGADAASVSGHVIGGGRPLPKQTFGTSHVPLSPAVRAGDFVFVSGQVPVGGDGIVVKGGITEQTEQVLANVKAALALAGCTMDDVVKTTVWLEDARDFGAFNAIYARHFPKNPPARTTVESRLMIDIKIEVEAVAYRPA</sequence>
<comment type="similarity">
    <text evidence="1">Belongs to the RutC family.</text>
</comment>
<dbReference type="STRING" id="754035.Mesau_00874"/>
<dbReference type="PANTHER" id="PTHR11803:SF58">
    <property type="entry name" value="PROTEIN HMF1-RELATED"/>
    <property type="match status" value="1"/>
</dbReference>
<dbReference type="SUPFAM" id="SSF55298">
    <property type="entry name" value="YjgF-like"/>
    <property type="match status" value="1"/>
</dbReference>
<dbReference type="Proteomes" id="UP000010998">
    <property type="component" value="Chromosome"/>
</dbReference>
<dbReference type="InterPro" id="IPR006175">
    <property type="entry name" value="YjgF/YER057c/UK114"/>
</dbReference>
<gene>
    <name evidence="3" type="ordered locus">Mesau_00874</name>
</gene>
<evidence type="ECO:0000313" key="3">
    <source>
        <dbReference type="EMBL" id="AGB43358.1"/>
    </source>
</evidence>
<reference evidence="4" key="1">
    <citation type="submission" date="2012-02" db="EMBL/GenBank/DDBJ databases">
        <title>Complete sequence of Mesorhizobium australicum WSM2073.</title>
        <authorList>
            <person name="Lucas S."/>
            <person name="Han J."/>
            <person name="Lapidus A."/>
            <person name="Cheng J.-F."/>
            <person name="Goodwin L."/>
            <person name="Pitluck S."/>
            <person name="Peters L."/>
            <person name="Gu W."/>
            <person name="Detter J.C."/>
            <person name="Han C."/>
            <person name="Tapia R."/>
            <person name="Land M."/>
            <person name="Hauser L."/>
            <person name="Kyrpides N."/>
            <person name="Ivanova N."/>
            <person name="Pagani I."/>
            <person name="Reeve W.G."/>
            <person name="Howieson J.G."/>
            <person name="Tiwari R.P."/>
            <person name="O'Hara G.W."/>
            <person name="Atkins C.A."/>
            <person name="Ronson C.W."/>
            <person name="Nandasena K.G."/>
            <person name="Woyke T."/>
        </authorList>
    </citation>
    <scope>NUCLEOTIDE SEQUENCE [LARGE SCALE GENOMIC DNA]</scope>
    <source>
        <strain evidence="4">LMG 24608 / HAMBI 3006 / WSM2073</strain>
    </source>
</reference>
<evidence type="ECO:0000256" key="1">
    <source>
        <dbReference type="ARBA" id="ARBA00010552"/>
    </source>
</evidence>